<gene>
    <name evidence="2" type="ORF">EDD52_13915</name>
</gene>
<evidence type="ECO:0000259" key="1">
    <source>
        <dbReference type="Pfam" id="PF16261"/>
    </source>
</evidence>
<reference evidence="2 3" key="1">
    <citation type="submission" date="2019-03" db="EMBL/GenBank/DDBJ databases">
        <title>Genomic Encyclopedia of Type Strains, Phase IV (KMG-IV): sequencing the most valuable type-strain genomes for metagenomic binning, comparative biology and taxonomic classification.</title>
        <authorList>
            <person name="Goeker M."/>
        </authorList>
    </citation>
    <scope>NUCLEOTIDE SEQUENCE [LARGE SCALE GENOMIC DNA]</scope>
    <source>
        <strain evidence="2 3">DSM 104836</strain>
    </source>
</reference>
<dbReference type="NCBIfam" id="TIGR03032">
    <property type="entry name" value="TIGR03032 family protein"/>
    <property type="match status" value="1"/>
</dbReference>
<organism evidence="2 3">
    <name type="scientific">Primorskyibacter sedentarius</name>
    <dbReference type="NCBI Taxonomy" id="745311"/>
    <lineage>
        <taxon>Bacteria</taxon>
        <taxon>Pseudomonadati</taxon>
        <taxon>Pseudomonadota</taxon>
        <taxon>Alphaproteobacteria</taxon>
        <taxon>Rhodobacterales</taxon>
        <taxon>Roseobacteraceae</taxon>
        <taxon>Primorskyibacter</taxon>
    </lineage>
</organism>
<dbReference type="AlphaFoldDB" id="A0A4R3IQD3"/>
<protein>
    <submittedName>
        <fullName evidence="2">Uncharacterized protein (TIGR03032 family)</fullName>
    </submittedName>
</protein>
<sequence>MDNSRYSQTAAAPAVKAESSLEVLASEGFACFLTAARISLAFTTYQAGKILFVGVGAQDQVSIFERSFPRCMGLGPAGNTIWMSSLFQLWRLENFLPSGQKYNGYDAVFVPVNGHTTGEIDVHDIAQKDGRPVFVGTRVNCLATVDERHSFVPIWKPPFIDKIVAEDRCHLNGAAFVDGAAEYVTCVAMTNTRRGWSDKRRDGGVVLSVQDGEPVVTGLSMPHSPRLHDERLWVIQSGKGEFGWVDIEAGRFEPICHLPGFARGLAFADGHAIIGISRPRKDKTFEGLELDDRLAARGQDPLCAILVVDLSDGAIVHGLYMTGAIQELYDVCVLPGIRRPMALGFMSEEIRFFLRPAELNRK</sequence>
<dbReference type="OrthoDB" id="238183at2"/>
<evidence type="ECO:0000313" key="2">
    <source>
        <dbReference type="EMBL" id="TCS52255.1"/>
    </source>
</evidence>
<feature type="domain" description="Conserved hypothetical protein CHP03032" evidence="1">
    <location>
        <begin position="29"/>
        <end position="343"/>
    </location>
</feature>
<dbReference type="EMBL" id="SLZU01000039">
    <property type="protein sequence ID" value="TCS52255.1"/>
    <property type="molecule type" value="Genomic_DNA"/>
</dbReference>
<proteinExistence type="predicted"/>
<keyword evidence="3" id="KW-1185">Reference proteome</keyword>
<dbReference type="SUPFAM" id="SSF63825">
    <property type="entry name" value="YWTD domain"/>
    <property type="match status" value="1"/>
</dbReference>
<dbReference type="Pfam" id="PF16261">
    <property type="entry name" value="DUF4915"/>
    <property type="match status" value="1"/>
</dbReference>
<dbReference type="Proteomes" id="UP000295696">
    <property type="component" value="Unassembled WGS sequence"/>
</dbReference>
<accession>A0A4R3IQD3</accession>
<comment type="caution">
    <text evidence="2">The sequence shown here is derived from an EMBL/GenBank/DDBJ whole genome shotgun (WGS) entry which is preliminary data.</text>
</comment>
<evidence type="ECO:0000313" key="3">
    <source>
        <dbReference type="Proteomes" id="UP000295696"/>
    </source>
</evidence>
<dbReference type="InterPro" id="IPR017481">
    <property type="entry name" value="CHP03032"/>
</dbReference>
<name>A0A4R3IQD3_9RHOB</name>